<name>A0A2U1PUS6_ARTAN</name>
<dbReference type="EMBL" id="PKPP01000709">
    <property type="protein sequence ID" value="PWA89506.1"/>
    <property type="molecule type" value="Genomic_DNA"/>
</dbReference>
<dbReference type="OrthoDB" id="1731462at2759"/>
<evidence type="ECO:0000313" key="4">
    <source>
        <dbReference type="Proteomes" id="UP000245207"/>
    </source>
</evidence>
<dbReference type="InterPro" id="IPR029071">
    <property type="entry name" value="Ubiquitin-like_domsf"/>
</dbReference>
<keyword evidence="4" id="KW-1185">Reference proteome</keyword>
<keyword evidence="1 3" id="KW-0238">DNA-binding</keyword>
<reference evidence="3 4" key="1">
    <citation type="journal article" date="2018" name="Mol. Plant">
        <title>The genome of Artemisia annua provides insight into the evolution of Asteraceae family and artemisinin biosynthesis.</title>
        <authorList>
            <person name="Shen Q."/>
            <person name="Zhang L."/>
            <person name="Liao Z."/>
            <person name="Wang S."/>
            <person name="Yan T."/>
            <person name="Shi P."/>
            <person name="Liu M."/>
            <person name="Fu X."/>
            <person name="Pan Q."/>
            <person name="Wang Y."/>
            <person name="Lv Z."/>
            <person name="Lu X."/>
            <person name="Zhang F."/>
            <person name="Jiang W."/>
            <person name="Ma Y."/>
            <person name="Chen M."/>
            <person name="Hao X."/>
            <person name="Li L."/>
            <person name="Tang Y."/>
            <person name="Lv G."/>
            <person name="Zhou Y."/>
            <person name="Sun X."/>
            <person name="Brodelius P.E."/>
            <person name="Rose J.K.C."/>
            <person name="Tang K."/>
        </authorList>
    </citation>
    <scope>NUCLEOTIDE SEQUENCE [LARGE SCALE GENOMIC DNA]</scope>
    <source>
        <strain evidence="4">cv. Huhao1</strain>
        <tissue evidence="3">Leaf</tissue>
    </source>
</reference>
<dbReference type="PANTHER" id="PTHR21717">
    <property type="entry name" value="TELOMERIC REPEAT BINDING PROTEIN"/>
    <property type="match status" value="1"/>
</dbReference>
<comment type="caution">
    <text evidence="3">The sequence shown here is derived from an EMBL/GenBank/DDBJ whole genome shotgun (WGS) entry which is preliminary data.</text>
</comment>
<dbReference type="InterPro" id="IPR031105">
    <property type="entry name" value="TRP_plant"/>
</dbReference>
<dbReference type="SUPFAM" id="SSF54236">
    <property type="entry name" value="Ubiquitin-like"/>
    <property type="match status" value="1"/>
</dbReference>
<dbReference type="STRING" id="35608.A0A2U1PUS6"/>
<dbReference type="PANTHER" id="PTHR21717:SF70">
    <property type="entry name" value="TELOMERE REPEAT-BINDING PROTEIN 2-RELATED"/>
    <property type="match status" value="1"/>
</dbReference>
<protein>
    <submittedName>
        <fullName evidence="3">Homeodomain-like, Ubiquitin-related domain protein</fullName>
    </submittedName>
</protein>
<organism evidence="3 4">
    <name type="scientific">Artemisia annua</name>
    <name type="common">Sweet wormwood</name>
    <dbReference type="NCBI Taxonomy" id="35608"/>
    <lineage>
        <taxon>Eukaryota</taxon>
        <taxon>Viridiplantae</taxon>
        <taxon>Streptophyta</taxon>
        <taxon>Embryophyta</taxon>
        <taxon>Tracheophyta</taxon>
        <taxon>Spermatophyta</taxon>
        <taxon>Magnoliopsida</taxon>
        <taxon>eudicotyledons</taxon>
        <taxon>Gunneridae</taxon>
        <taxon>Pentapetalae</taxon>
        <taxon>asterids</taxon>
        <taxon>campanulids</taxon>
        <taxon>Asterales</taxon>
        <taxon>Asteraceae</taxon>
        <taxon>Asteroideae</taxon>
        <taxon>Anthemideae</taxon>
        <taxon>Artemisiinae</taxon>
        <taxon>Artemisia</taxon>
    </lineage>
</organism>
<proteinExistence type="predicted"/>
<dbReference type="Pfam" id="PF23603">
    <property type="entry name" value="Ubiquitin_TPR1"/>
    <property type="match status" value="1"/>
</dbReference>
<dbReference type="Proteomes" id="UP000245207">
    <property type="component" value="Unassembled WGS sequence"/>
</dbReference>
<feature type="domain" description="Telomere repeat-binding protein 1-6-like ubiquitin-like" evidence="2">
    <location>
        <begin position="22"/>
        <end position="89"/>
    </location>
</feature>
<accession>A0A2U1PUS6</accession>
<dbReference type="GO" id="GO:0043565">
    <property type="term" value="F:sequence-specific DNA binding"/>
    <property type="evidence" value="ECO:0007669"/>
    <property type="project" value="UniProtKB-ARBA"/>
</dbReference>
<evidence type="ECO:0000313" key="3">
    <source>
        <dbReference type="EMBL" id="PWA89506.1"/>
    </source>
</evidence>
<gene>
    <name evidence="3" type="ORF">CTI12_AA098230</name>
</gene>
<dbReference type="InterPro" id="IPR057625">
    <property type="entry name" value="TPR1-6-like_ubiquitin"/>
</dbReference>
<evidence type="ECO:0000256" key="1">
    <source>
        <dbReference type="ARBA" id="ARBA00023125"/>
    </source>
</evidence>
<sequence>MLTSRYHKVTSTKDYELSNPTMKFRINSFKVPELYFEILKTVTIGSLKRKVMNVVKVELGGELYVGILLEGKKVIDNNRTLQQTGISHNCDLGTLGFILEPSLLEASPSVIQQEPPLR</sequence>
<keyword evidence="3" id="KW-0371">Homeobox</keyword>
<dbReference type="AlphaFoldDB" id="A0A2U1PUS6"/>
<evidence type="ECO:0000259" key="2">
    <source>
        <dbReference type="Pfam" id="PF23603"/>
    </source>
</evidence>